<dbReference type="AlphaFoldDB" id="A0A7W7FM07"/>
<dbReference type="PROSITE" id="PS51257">
    <property type="entry name" value="PROKAR_LIPOPROTEIN"/>
    <property type="match status" value="1"/>
</dbReference>
<comment type="caution">
    <text evidence="3">The sequence shown here is derived from an EMBL/GenBank/DDBJ whole genome shotgun (WGS) entry which is preliminary data.</text>
</comment>
<proteinExistence type="predicted"/>
<feature type="compositionally biased region" description="Low complexity" evidence="1">
    <location>
        <begin position="37"/>
        <end position="67"/>
    </location>
</feature>
<protein>
    <submittedName>
        <fullName evidence="3">Uncharacterized protein</fullName>
    </submittedName>
</protein>
<keyword evidence="4" id="KW-1185">Reference proteome</keyword>
<accession>A0A7W7FM07</accession>
<evidence type="ECO:0000256" key="2">
    <source>
        <dbReference type="SAM" id="SignalP"/>
    </source>
</evidence>
<keyword evidence="2" id="KW-0732">Signal</keyword>
<feature type="signal peptide" evidence="2">
    <location>
        <begin position="1"/>
        <end position="34"/>
    </location>
</feature>
<name>A0A7W7FM07_9MICO</name>
<feature type="chain" id="PRO_5038775508" evidence="2">
    <location>
        <begin position="35"/>
        <end position="271"/>
    </location>
</feature>
<dbReference type="Proteomes" id="UP000573729">
    <property type="component" value="Unassembled WGS sequence"/>
</dbReference>
<dbReference type="EMBL" id="JACHMD010000001">
    <property type="protein sequence ID" value="MBB4667929.1"/>
    <property type="molecule type" value="Genomic_DNA"/>
</dbReference>
<evidence type="ECO:0000313" key="4">
    <source>
        <dbReference type="Proteomes" id="UP000573729"/>
    </source>
</evidence>
<dbReference type="RefSeq" id="WP_184219082.1">
    <property type="nucleotide sequence ID" value="NZ_JACHMD010000001.1"/>
</dbReference>
<sequence>MRLDIGNRSAARLVPALVAATLLFAGCAPTPAPAPAETPASSEPSAEPTAATPTPEPTSESAEAPAECEPVALAAGAVVEGADLGPCLQAIVVGHESGTLTLTGDELAGQVVYRYAPTFDFRADLETGDGPLALSFVDDVMMLDTGEGPVVGDRESSDPDEQMAGTTGELYRVFADPGFISDLIREGATWTVADAAEELALDDGTTVEAWRIDSDAPYSWFDIPVEAYAVWVTEEWAPVRAESTTGFLGRTTTITQQFSGLGDAVTITPLG</sequence>
<organism evidence="3 4">
    <name type="scientific">Microbacterium marinum</name>
    <dbReference type="NCBI Taxonomy" id="421115"/>
    <lineage>
        <taxon>Bacteria</taxon>
        <taxon>Bacillati</taxon>
        <taxon>Actinomycetota</taxon>
        <taxon>Actinomycetes</taxon>
        <taxon>Micrococcales</taxon>
        <taxon>Microbacteriaceae</taxon>
        <taxon>Microbacterium</taxon>
    </lineage>
</organism>
<feature type="region of interest" description="Disordered" evidence="1">
    <location>
        <begin position="31"/>
        <end position="67"/>
    </location>
</feature>
<evidence type="ECO:0000313" key="3">
    <source>
        <dbReference type="EMBL" id="MBB4667929.1"/>
    </source>
</evidence>
<reference evidence="3 4" key="1">
    <citation type="submission" date="2020-08" db="EMBL/GenBank/DDBJ databases">
        <title>Sequencing the genomes of 1000 actinobacteria strains.</title>
        <authorList>
            <person name="Klenk H.-P."/>
        </authorList>
    </citation>
    <scope>NUCLEOTIDE SEQUENCE [LARGE SCALE GENOMIC DNA]</scope>
    <source>
        <strain evidence="3 4">DSM 24947</strain>
    </source>
</reference>
<evidence type="ECO:0000256" key="1">
    <source>
        <dbReference type="SAM" id="MobiDB-lite"/>
    </source>
</evidence>
<gene>
    <name evidence="3" type="ORF">BKA24_002638</name>
</gene>